<organism evidence="7 8">
    <name type="scientific">Plasmopara halstedii</name>
    <name type="common">Downy mildew of sunflower</name>
    <dbReference type="NCBI Taxonomy" id="4781"/>
    <lineage>
        <taxon>Eukaryota</taxon>
        <taxon>Sar</taxon>
        <taxon>Stramenopiles</taxon>
        <taxon>Oomycota</taxon>
        <taxon>Peronosporomycetes</taxon>
        <taxon>Peronosporales</taxon>
        <taxon>Peronosporaceae</taxon>
        <taxon>Plasmopara</taxon>
    </lineage>
</organism>
<feature type="compositionally biased region" description="Basic and acidic residues" evidence="5">
    <location>
        <begin position="839"/>
        <end position="867"/>
    </location>
</feature>
<name>A0A0P1ARZ2_PLAHL</name>
<evidence type="ECO:0000259" key="6">
    <source>
        <dbReference type="Pfam" id="PF12253"/>
    </source>
</evidence>
<dbReference type="InterPro" id="IPR022043">
    <property type="entry name" value="CAF1A_DD"/>
</dbReference>
<evidence type="ECO:0000256" key="1">
    <source>
        <dbReference type="ARBA" id="ARBA00004123"/>
    </source>
</evidence>
<dbReference type="OrthoDB" id="79480at2759"/>
<feature type="compositionally biased region" description="Basic and acidic residues" evidence="5">
    <location>
        <begin position="22"/>
        <end position="31"/>
    </location>
</feature>
<dbReference type="RefSeq" id="XP_024580906.1">
    <property type="nucleotide sequence ID" value="XM_024730650.1"/>
</dbReference>
<comment type="subcellular location">
    <subcellularLocation>
        <location evidence="1">Nucleus</location>
    </subcellularLocation>
</comment>
<feature type="region of interest" description="Disordered" evidence="5">
    <location>
        <begin position="1"/>
        <end position="73"/>
    </location>
</feature>
<dbReference type="OMA" id="WISESNE"/>
<proteinExistence type="predicted"/>
<dbReference type="PANTHER" id="PTHR15272:SF0">
    <property type="entry name" value="CHROMATIN ASSEMBLY FACTOR 1 SUBUNIT A"/>
    <property type="match status" value="1"/>
</dbReference>
<dbReference type="Pfam" id="PF12253">
    <property type="entry name" value="CAF1A_dimeriz"/>
    <property type="match status" value="1"/>
</dbReference>
<dbReference type="AlphaFoldDB" id="A0A0P1ARZ2"/>
<dbReference type="GO" id="GO:0033186">
    <property type="term" value="C:CAF-1 complex"/>
    <property type="evidence" value="ECO:0007669"/>
    <property type="project" value="TreeGrafter"/>
</dbReference>
<evidence type="ECO:0000313" key="8">
    <source>
        <dbReference type="Proteomes" id="UP000054928"/>
    </source>
</evidence>
<feature type="compositionally biased region" description="Polar residues" evidence="5">
    <location>
        <begin position="45"/>
        <end position="68"/>
    </location>
</feature>
<dbReference type="PANTHER" id="PTHR15272">
    <property type="entry name" value="CHROMATIN ASSEMBLY FACTOR 1 SUBUNIT A CAF-1 SUBUNIT A"/>
    <property type="match status" value="1"/>
</dbReference>
<feature type="domain" description="Chromatin assembly factor 1 subunit A dimerization" evidence="6">
    <location>
        <begin position="650"/>
        <end position="719"/>
    </location>
</feature>
<sequence length="944" mass="106293">MVEQKKEAKQATMFTYFSPSKSGRETDENVAKFKSQSNSEKRPRATSSVVKTQIPSSISLNRSENNSQKRAKPANLKVEFKTKVNDKTKTLHKTKSRTKNHPVRFISPHAMADSDEDDDEDVFNTPEAKRARAELEAGGEIVPAGAPISGDSIVNNPEVVDMSGENNIVINTEKINSKEKIGAGVDLVDMARDVMNCTTETKTKRAKVKTGKSLANVKKQYLVDDPCADLKNLKEPLDPAIQARVDTYKLKTEELTQRYTKLLQSTQESDTVMQDIYGAILDRNLRVTVKTEKAQEALLETWRKMQDHVLSSCGTGSVIVPSSVEFPHEVKCLIAKEIQGCTASLSVVTSELLKSLKKHLEGDGMNQCIIDDKRVDSGASVALEMEVKMLAQRTSHGVRPAKANVYEDTSVDALWVWEVGNLDKYFDDEAQKIIKRMRKNRKRLGQQLKSLARVVHLLHQKPVDEAKVSAEEAKVGKFGFVINAELQKAKDREMKEQDKRQAALEKKQQERERQHAKEAKEEEKRKREREDEEKKIAESSKRQKRFMAFFDAANSTGTSVSASSGQDTKRIADVDTSQSAVIARMDAEISFLRSESNAVSLVSSDKLDLPQPSIMSLLKNKASTKKVVNNAFLNGWSARRHRDSKRGVMKLLQFFENSRPAYYGTCSTRLAIFHGGRRPLAQYVNFDYAVDSDDEWEEEEPGESLSDDENDGEESDEDNLDYGDQWLAYEDEVDYMDGAEIEEDPIEGGDRTLSPTKHKLPSQLQRKRVKAKVAKPTKLEPQILGPFWISESNEISKNLVSGLKGELLCEPVFESTMMRKAREHEEECERLEIARIEQKRTKEEQQHQEEFKAREMKKKPDAMKEAGETAAKSPPQKAPTQNSTAKVLADSLTTVTTTPVSVISPLKMSGPQIDFFFKKVERSEFVARQQSQSADEQKLNQAEL</sequence>
<evidence type="ECO:0000313" key="7">
    <source>
        <dbReference type="EMBL" id="CEG44537.1"/>
    </source>
</evidence>
<dbReference type="EMBL" id="CCYD01001204">
    <property type="protein sequence ID" value="CEG44537.1"/>
    <property type="molecule type" value="Genomic_DNA"/>
</dbReference>
<feature type="compositionally biased region" description="Polar residues" evidence="5">
    <location>
        <begin position="12"/>
        <end position="21"/>
    </location>
</feature>
<dbReference type="GO" id="GO:0006334">
    <property type="term" value="P:nucleosome assembly"/>
    <property type="evidence" value="ECO:0007669"/>
    <property type="project" value="TreeGrafter"/>
</dbReference>
<accession>A0A0P1ARZ2</accession>
<evidence type="ECO:0000256" key="2">
    <source>
        <dbReference type="ARBA" id="ARBA00022763"/>
    </source>
</evidence>
<dbReference type="GO" id="GO:0006281">
    <property type="term" value="P:DNA repair"/>
    <property type="evidence" value="ECO:0007669"/>
    <property type="project" value="UniProtKB-KW"/>
</dbReference>
<reference evidence="8" key="1">
    <citation type="submission" date="2014-09" db="EMBL/GenBank/DDBJ databases">
        <authorList>
            <person name="Sharma Rahul"/>
            <person name="Thines Marco"/>
        </authorList>
    </citation>
    <scope>NUCLEOTIDE SEQUENCE [LARGE SCALE GENOMIC DNA]</scope>
</reference>
<dbReference type="STRING" id="4781.A0A0P1ARZ2"/>
<keyword evidence="8" id="KW-1185">Reference proteome</keyword>
<feature type="region of interest" description="Disordered" evidence="5">
    <location>
        <begin position="839"/>
        <end position="885"/>
    </location>
</feature>
<dbReference type="Proteomes" id="UP000054928">
    <property type="component" value="Unassembled WGS sequence"/>
</dbReference>
<feature type="region of interest" description="Disordered" evidence="5">
    <location>
        <begin position="693"/>
        <end position="722"/>
    </location>
</feature>
<evidence type="ECO:0000256" key="4">
    <source>
        <dbReference type="ARBA" id="ARBA00023242"/>
    </source>
</evidence>
<keyword evidence="4" id="KW-0539">Nucleus</keyword>
<keyword evidence="2" id="KW-0227">DNA damage</keyword>
<feature type="compositionally biased region" description="Acidic residues" evidence="5">
    <location>
        <begin position="693"/>
        <end position="721"/>
    </location>
</feature>
<evidence type="ECO:0000256" key="5">
    <source>
        <dbReference type="SAM" id="MobiDB-lite"/>
    </source>
</evidence>
<protein>
    <submittedName>
        <fullName evidence="7">Chromatin assembly factor-I</fullName>
    </submittedName>
</protein>
<evidence type="ECO:0000256" key="3">
    <source>
        <dbReference type="ARBA" id="ARBA00023204"/>
    </source>
</evidence>
<feature type="region of interest" description="Disordered" evidence="5">
    <location>
        <begin position="490"/>
        <end position="539"/>
    </location>
</feature>
<dbReference type="GeneID" id="36395948"/>
<dbReference type="GO" id="GO:0005634">
    <property type="term" value="C:nucleus"/>
    <property type="evidence" value="ECO:0007669"/>
    <property type="project" value="UniProtKB-SubCell"/>
</dbReference>
<keyword evidence="3" id="KW-0234">DNA repair</keyword>